<evidence type="ECO:0000256" key="4">
    <source>
        <dbReference type="ARBA" id="ARBA00023277"/>
    </source>
</evidence>
<dbReference type="EMBL" id="JACIJO010000002">
    <property type="protein sequence ID" value="MBB6325892.1"/>
    <property type="molecule type" value="Genomic_DNA"/>
</dbReference>
<dbReference type="InterPro" id="IPR017853">
    <property type="entry name" value="GH"/>
</dbReference>
<keyword evidence="6" id="KW-0624">Polysaccharide degradation</keyword>
<dbReference type="GO" id="GO:0005576">
    <property type="term" value="C:extracellular region"/>
    <property type="evidence" value="ECO:0007669"/>
    <property type="project" value="TreeGrafter"/>
</dbReference>
<keyword evidence="3" id="KW-0136">Cellulose degradation</keyword>
<dbReference type="PANTHER" id="PTHR31297">
    <property type="entry name" value="GLUCAN ENDO-1,6-BETA-GLUCOSIDASE B"/>
    <property type="match status" value="1"/>
</dbReference>
<keyword evidence="5 7" id="KW-0326">Glycosidase</keyword>
<feature type="domain" description="Glycoside hydrolase family 5" evidence="8">
    <location>
        <begin position="76"/>
        <end position="378"/>
    </location>
</feature>
<dbReference type="InterPro" id="IPR050386">
    <property type="entry name" value="Glycosyl_hydrolase_5"/>
</dbReference>
<comment type="caution">
    <text evidence="9">The sequence shown here is derived from an EMBL/GenBank/DDBJ whole genome shotgun (WGS) entry which is preliminary data.</text>
</comment>
<evidence type="ECO:0000256" key="3">
    <source>
        <dbReference type="ARBA" id="ARBA00023001"/>
    </source>
</evidence>
<dbReference type="Gene3D" id="3.20.20.80">
    <property type="entry name" value="Glycosidases"/>
    <property type="match status" value="1"/>
</dbReference>
<dbReference type="InterPro" id="IPR019546">
    <property type="entry name" value="TAT_signal_bac_arc"/>
</dbReference>
<reference evidence="9 10" key="1">
    <citation type="submission" date="2020-08" db="EMBL/GenBank/DDBJ databases">
        <title>Genomic Encyclopedia of Type Strains, Phase IV (KMG-IV): sequencing the most valuable type-strain genomes for metagenomic binning, comparative biology and taxonomic classification.</title>
        <authorList>
            <person name="Goeker M."/>
        </authorList>
    </citation>
    <scope>NUCLEOTIDE SEQUENCE [LARGE SCALE GENOMIC DNA]</scope>
    <source>
        <strain evidence="9 10">DSM 102044</strain>
    </source>
</reference>
<dbReference type="InterPro" id="IPR006311">
    <property type="entry name" value="TAT_signal"/>
</dbReference>
<dbReference type="Proteomes" id="UP000588604">
    <property type="component" value="Unassembled WGS sequence"/>
</dbReference>
<dbReference type="PROSITE" id="PS51318">
    <property type="entry name" value="TAT"/>
    <property type="match status" value="1"/>
</dbReference>
<evidence type="ECO:0000259" key="8">
    <source>
        <dbReference type="Pfam" id="PF00150"/>
    </source>
</evidence>
<evidence type="ECO:0000256" key="7">
    <source>
        <dbReference type="RuleBase" id="RU361153"/>
    </source>
</evidence>
<evidence type="ECO:0000256" key="2">
    <source>
        <dbReference type="ARBA" id="ARBA00022801"/>
    </source>
</evidence>
<accession>A0A841MCV0</accession>
<proteinExistence type="inferred from homology"/>
<keyword evidence="4" id="KW-0119">Carbohydrate metabolism</keyword>
<organism evidence="9 10">
    <name type="scientific">Algoriphagus iocasae</name>
    <dbReference type="NCBI Taxonomy" id="1836499"/>
    <lineage>
        <taxon>Bacteria</taxon>
        <taxon>Pseudomonadati</taxon>
        <taxon>Bacteroidota</taxon>
        <taxon>Cytophagia</taxon>
        <taxon>Cytophagales</taxon>
        <taxon>Cyclobacteriaceae</taxon>
        <taxon>Algoriphagus</taxon>
    </lineage>
</organism>
<dbReference type="NCBIfam" id="TIGR01409">
    <property type="entry name" value="TAT_signal_seq"/>
    <property type="match status" value="1"/>
</dbReference>
<comment type="similarity">
    <text evidence="1 7">Belongs to the glycosyl hydrolase 5 (cellulase A) family.</text>
</comment>
<dbReference type="GO" id="GO:0008422">
    <property type="term" value="F:beta-glucosidase activity"/>
    <property type="evidence" value="ECO:0007669"/>
    <property type="project" value="TreeGrafter"/>
</dbReference>
<dbReference type="PANTHER" id="PTHR31297:SF41">
    <property type="entry name" value="ENDOGLUCANASE, PUTATIVE (AFU_ORTHOLOGUE AFUA_5G01830)-RELATED"/>
    <property type="match status" value="1"/>
</dbReference>
<gene>
    <name evidence="9" type="ORF">FHS59_001520</name>
</gene>
<dbReference type="InterPro" id="IPR001547">
    <property type="entry name" value="Glyco_hydro_5"/>
</dbReference>
<keyword evidence="2 7" id="KW-0378">Hydrolase</keyword>
<keyword evidence="10" id="KW-1185">Reference proteome</keyword>
<sequence>MEKTFHGFFGYEVSRLSYINEVKPKIPMNQPESRRDFLKKSTLLGAGLGLAGSASIPAFADVAKPKNKLPAWKGFNLLDFFSHDPNAGRPTKPQYIQWISDWGFDFVRIPISYPSYLDFDRSRPIRPDEVLNFDESRLEKVDELVDRCISHGLHVSLNLHRAPGFCINAGFVEPYNLWRDQEAQDAFCAHWEMWAKRYKGISKKKLSFDLVNEPFQREDPNDQHSPGGPVDVADYHRVAEAALNTIKSVKKSRLVIADGNGGGGIAMPELADLELAQSCRGYHPFPISHYKAGWVYKDPESLPPVDWPLAQGERILDIEEIRRYYAPWKALVDQGVGVHCGECGCYNETPHDVFLRWFGDVLTVLKENGIGFGIWEFSGAFGVMNSGRKDVEYEDWYGEKLDRKFLELLQAQI</sequence>
<dbReference type="SUPFAM" id="SSF51445">
    <property type="entry name" value="(Trans)glycosidases"/>
    <property type="match status" value="1"/>
</dbReference>
<evidence type="ECO:0000256" key="1">
    <source>
        <dbReference type="ARBA" id="ARBA00005641"/>
    </source>
</evidence>
<evidence type="ECO:0000313" key="9">
    <source>
        <dbReference type="EMBL" id="MBB6325892.1"/>
    </source>
</evidence>
<name>A0A841MCV0_9BACT</name>
<evidence type="ECO:0000256" key="5">
    <source>
        <dbReference type="ARBA" id="ARBA00023295"/>
    </source>
</evidence>
<dbReference type="Pfam" id="PF00150">
    <property type="entry name" value="Cellulase"/>
    <property type="match status" value="1"/>
</dbReference>
<dbReference type="AlphaFoldDB" id="A0A841MCV0"/>
<dbReference type="GO" id="GO:0030245">
    <property type="term" value="P:cellulose catabolic process"/>
    <property type="evidence" value="ECO:0007669"/>
    <property type="project" value="UniProtKB-KW"/>
</dbReference>
<protein>
    <submittedName>
        <fullName evidence="9">Aryl-phospho-beta-D-glucosidase BglC (GH1 family)</fullName>
    </submittedName>
</protein>
<evidence type="ECO:0000256" key="6">
    <source>
        <dbReference type="ARBA" id="ARBA00023326"/>
    </source>
</evidence>
<evidence type="ECO:0000313" key="10">
    <source>
        <dbReference type="Proteomes" id="UP000588604"/>
    </source>
</evidence>
<dbReference type="GO" id="GO:0009986">
    <property type="term" value="C:cell surface"/>
    <property type="evidence" value="ECO:0007669"/>
    <property type="project" value="TreeGrafter"/>
</dbReference>